<dbReference type="InterPro" id="IPR020845">
    <property type="entry name" value="AMP-binding_CS"/>
</dbReference>
<dbReference type="PANTHER" id="PTHR43813:SF1">
    <property type="entry name" value="ACYL-ACTIVATING ENZYME 16, CHLOROPLASTIC-RELATED"/>
    <property type="match status" value="1"/>
</dbReference>
<dbReference type="Gene3D" id="3.40.50.12780">
    <property type="entry name" value="N-terminal domain of ligase-like"/>
    <property type="match status" value="1"/>
</dbReference>
<feature type="domain" description="AMP-dependent synthetase/ligase" evidence="2">
    <location>
        <begin position="196"/>
        <end position="232"/>
    </location>
</feature>
<dbReference type="SUPFAM" id="SSF56801">
    <property type="entry name" value="Acetyl-CoA synthetase-like"/>
    <property type="match status" value="1"/>
</dbReference>
<dbReference type="PANTHER" id="PTHR43813">
    <property type="entry name" value="ACYL-ACTIVATING ENZYME 16, CHLOROPLASTIC-RELATED"/>
    <property type="match status" value="1"/>
</dbReference>
<name>A5C987_VITVI</name>
<evidence type="ECO:0000259" key="2">
    <source>
        <dbReference type="Pfam" id="PF00501"/>
    </source>
</evidence>
<dbReference type="PROSITE" id="PS00455">
    <property type="entry name" value="AMP_BINDING"/>
    <property type="match status" value="1"/>
</dbReference>
<organism evidence="3">
    <name type="scientific">Vitis vinifera</name>
    <name type="common">Grape</name>
    <dbReference type="NCBI Taxonomy" id="29760"/>
    <lineage>
        <taxon>Eukaryota</taxon>
        <taxon>Viridiplantae</taxon>
        <taxon>Streptophyta</taxon>
        <taxon>Embryophyta</taxon>
        <taxon>Tracheophyta</taxon>
        <taxon>Spermatophyta</taxon>
        <taxon>Magnoliopsida</taxon>
        <taxon>eudicotyledons</taxon>
        <taxon>Gunneridae</taxon>
        <taxon>Pentapetalae</taxon>
        <taxon>rosids</taxon>
        <taxon>Vitales</taxon>
        <taxon>Vitaceae</taxon>
        <taxon>Viteae</taxon>
        <taxon>Vitis</taxon>
    </lineage>
</organism>
<dbReference type="InterPro" id="IPR000873">
    <property type="entry name" value="AMP-dep_synth/lig_dom"/>
</dbReference>
<evidence type="ECO:0000313" key="3">
    <source>
        <dbReference type="EMBL" id="CAN62207.1"/>
    </source>
</evidence>
<proteinExistence type="predicted"/>
<dbReference type="EMBL" id="AM486718">
    <property type="protein sequence ID" value="CAN62207.1"/>
    <property type="molecule type" value="Genomic_DNA"/>
</dbReference>
<reference evidence="3" key="1">
    <citation type="journal article" date="2007" name="PLoS ONE">
        <title>The first genome sequence of an elite grapevine cultivar (Pinot noir Vitis vinifera L.): coping with a highly heterozygous genome.</title>
        <authorList>
            <person name="Velasco R."/>
            <person name="Zharkikh A."/>
            <person name="Troggio M."/>
            <person name="Cartwright D.A."/>
            <person name="Cestaro A."/>
            <person name="Pruss D."/>
            <person name="Pindo M."/>
            <person name="FitzGerald L.M."/>
            <person name="Vezzulli S."/>
            <person name="Reid J."/>
            <person name="Malacarne G."/>
            <person name="Iliev D."/>
            <person name="Coppola G."/>
            <person name="Wardell B."/>
            <person name="Micheletti D."/>
            <person name="Macalma T."/>
            <person name="Facci M."/>
            <person name="Mitchell J.T."/>
            <person name="Perazzolli M."/>
            <person name="Eldredge G."/>
            <person name="Gatto P."/>
            <person name="Oyzerski R."/>
            <person name="Moretto M."/>
            <person name="Gutin N."/>
            <person name="Stefanini M."/>
            <person name="Chen Y."/>
            <person name="Segala C."/>
            <person name="Davenport C."/>
            <person name="Dematte L."/>
            <person name="Mraz A."/>
            <person name="Battilana J."/>
            <person name="Stormo K."/>
            <person name="Costa F."/>
            <person name="Tao Q."/>
            <person name="Si-Ammour A."/>
            <person name="Harkins T."/>
            <person name="Lackey A."/>
            <person name="Perbost C."/>
            <person name="Taillon B."/>
            <person name="Stella A."/>
            <person name="Solovyev V."/>
            <person name="Fawcett J.A."/>
            <person name="Sterck L."/>
            <person name="Vandepoele K."/>
            <person name="Grando S.M."/>
            <person name="Toppo S."/>
            <person name="Moser C."/>
            <person name="Lanchbury J."/>
            <person name="Bogden R."/>
            <person name="Skolnick M."/>
            <person name="Sgaramella V."/>
            <person name="Bhatnagar S.K."/>
            <person name="Fontana P."/>
            <person name="Gutin A."/>
            <person name="Van de Peer Y."/>
            <person name="Salamini F."/>
            <person name="Viola R."/>
        </authorList>
    </citation>
    <scope>NUCLEOTIDE SEQUENCE</scope>
</reference>
<feature type="region of interest" description="Disordered" evidence="1">
    <location>
        <begin position="399"/>
        <end position="421"/>
    </location>
</feature>
<dbReference type="InterPro" id="IPR052987">
    <property type="entry name" value="Chloroplast_AMP-bd_Enzymes"/>
</dbReference>
<accession>A5C987</accession>
<dbReference type="AlphaFoldDB" id="A5C987"/>
<dbReference type="InterPro" id="IPR042099">
    <property type="entry name" value="ANL_N_sf"/>
</dbReference>
<dbReference type="ExpressionAtlas" id="A5C987">
    <property type="expression patterns" value="baseline and differential"/>
</dbReference>
<gene>
    <name evidence="3" type="ORF">VITISV_026702</name>
</gene>
<evidence type="ECO:0000256" key="1">
    <source>
        <dbReference type="SAM" id="MobiDB-lite"/>
    </source>
</evidence>
<dbReference type="Pfam" id="PF00501">
    <property type="entry name" value="AMP-binding"/>
    <property type="match status" value="1"/>
</dbReference>
<feature type="compositionally biased region" description="Low complexity" evidence="1">
    <location>
        <begin position="402"/>
        <end position="414"/>
    </location>
</feature>
<protein>
    <recommendedName>
        <fullName evidence="2">AMP-dependent synthetase/ligase domain-containing protein</fullName>
    </recommendedName>
</protein>
<sequence>MIFGLMFDPIFVPHFSELKSFDLASIPHFFKFKLSLLEPAPKNRMTNKVYLGKKVAIPKLTQVQESEPTFGNEITVSHPFSRTKSKFLFEKFVDQNLLIAIMKETRECIKCPWWESSDMENVALAVDNPELFGRIAETFCSRAAIRFVVLLWGEKSCLPSEVMDRVPVFNYKEIIDLGRECRSVFLDSHYARKNYIYEAISSNDIATLVYTSGTTGNPKGVMLTHQNLLHQENRVKELLGQVNPDIALFQETKREFCDRREDKELFAKVILQAFGGSWRIEGLDWSPISTESVERLDQPFLEEEIHNVVFQLNKEKVPRSDGYTIALHQECWDVVKEDLLNVFSKFHNNEIINQSINATFIALVLKKSLSRRTLDFRPISLVTNLYKIITKNRTGDRTGKVTGSRFTGRTGGRTAIEPVTS</sequence>